<evidence type="ECO:0000256" key="4">
    <source>
        <dbReference type="SAM" id="MobiDB-lite"/>
    </source>
</evidence>
<dbReference type="PANTHER" id="PTHR20914">
    <property type="entry name" value="LY6/PLAUR DOMAIN-CONTAINING PROTEIN 8"/>
    <property type="match status" value="1"/>
</dbReference>
<reference evidence="6" key="1">
    <citation type="journal article" date="2023" name="DNA Res.">
        <title>Chromosome-level genome assembly of Phrynocephalus forsythii using third-generation DNA sequencing and Hi-C analysis.</title>
        <authorList>
            <person name="Qi Y."/>
            <person name="Zhao W."/>
            <person name="Zhao Y."/>
            <person name="Niu C."/>
            <person name="Cao S."/>
            <person name="Zhang Y."/>
        </authorList>
    </citation>
    <scope>NUCLEOTIDE SEQUENCE</scope>
    <source>
        <tissue evidence="6">Muscle</tissue>
    </source>
</reference>
<dbReference type="SUPFAM" id="SSF57302">
    <property type="entry name" value="Snake toxin-like"/>
    <property type="match status" value="3"/>
</dbReference>
<comment type="subcellular location">
    <subcellularLocation>
        <location evidence="1">Secreted</location>
    </subcellularLocation>
</comment>
<keyword evidence="3" id="KW-1015">Disulfide bond</keyword>
<dbReference type="CDD" id="cd23557">
    <property type="entry name" value="TFP_LU_ECD_uPAR_rpt2"/>
    <property type="match status" value="1"/>
</dbReference>
<dbReference type="InterPro" id="IPR016054">
    <property type="entry name" value="LY6_UPA_recep-like"/>
</dbReference>
<dbReference type="CDD" id="cd23558">
    <property type="entry name" value="TFP_LU_ECD_uPAR_rpt3"/>
    <property type="match status" value="1"/>
</dbReference>
<feature type="compositionally biased region" description="Polar residues" evidence="4">
    <location>
        <begin position="380"/>
        <end position="393"/>
    </location>
</feature>
<dbReference type="EMBL" id="JAPFRF010000023">
    <property type="protein sequence ID" value="KAJ7304099.1"/>
    <property type="molecule type" value="Genomic_DNA"/>
</dbReference>
<keyword evidence="2" id="KW-0964">Secreted</keyword>
<keyword evidence="7" id="KW-1185">Reference proteome</keyword>
<dbReference type="PANTHER" id="PTHR20914:SF25">
    <property type="entry name" value="PHOSPHOLIPASE A2 INHIBITOR AND LY6_PLAUR DOMAIN-CONTAINING PROTEIN"/>
    <property type="match status" value="1"/>
</dbReference>
<protein>
    <recommendedName>
        <fullName evidence="5">UPAR/Ly6 domain-containing protein</fullName>
    </recommendedName>
</protein>
<dbReference type="InterPro" id="IPR045860">
    <property type="entry name" value="Snake_toxin-like_sf"/>
</dbReference>
<feature type="compositionally biased region" description="Polar residues" evidence="4">
    <location>
        <begin position="435"/>
        <end position="452"/>
    </location>
</feature>
<dbReference type="Pfam" id="PF00021">
    <property type="entry name" value="UPAR_LY6"/>
    <property type="match status" value="3"/>
</dbReference>
<dbReference type="InterPro" id="IPR050918">
    <property type="entry name" value="CNF-like_PLA2_Inhibitor"/>
</dbReference>
<feature type="compositionally biased region" description="Acidic residues" evidence="4">
    <location>
        <begin position="513"/>
        <end position="525"/>
    </location>
</feature>
<sequence>MKSEDLVDLKEENKPASSKLLFCLQCNTCHGEYNCVGENVTCTDPSASCMTSVRKAYVSFLEFQSVKKGCARQLYPPESISINSHLLSLSYQARYCAEDGCNNETYFVSHPAPANHMRCHTCASQGAWCPETSRTQITCVGDQDQCVDMDITGKLGQYSNLKLKGCTNLQRCEDTLSFYSGSRTIHTSCCNTPLCNSFNPDLHILSQAPNGLECYSCVEDDGSMSGCSSQAMSKVQCMGIHTMCLEGIGKSRTGGKDLGLVTFKGCASPAMCQSTLLSLVQELDNTELLCCQGNLCNNRIIDGVVKEARVPYDSADVMEVPECVKPTPAQPSVASRPECIDTEEKEEDKMLVAPPAGVTASPGAHVHTDTTHTTHDMEATENSVTEGAATTTSPHHEVHSGERIINENVSGGSSEGNAVSPTGSTGAENLEAGGSSATTNLEKSGTTSSGNHGNIVVLVPVIVSKRNKTAVTTTTTTSSETGANHKVLEASNHKVLEASNNKISEASSNTNAFEEEECEAEEEDDATRGQFLAVGERNLEGGAGAAAEGHSNANAFLIGRSQGESASATERDHRTGVFSAGPHRPSHSPAMASHPQIPGEESFVADPSASQPGHGPRELSVDAVSFAPEGSTSPSGAGVISEVGTARLKNKVLCKRPGSQRRPGGKLGSSSGAEKQVQEKGTPRDATNTLFSETKNPGKVNLGSGAFGLSGNFHLFSLCLVLVALLH</sequence>
<feature type="compositionally biased region" description="Polar residues" evidence="4">
    <location>
        <begin position="685"/>
        <end position="695"/>
    </location>
</feature>
<dbReference type="Gene3D" id="2.10.60.10">
    <property type="entry name" value="CD59"/>
    <property type="match status" value="3"/>
</dbReference>
<feature type="domain" description="UPAR/Ly6" evidence="5">
    <location>
        <begin position="212"/>
        <end position="311"/>
    </location>
</feature>
<evidence type="ECO:0000259" key="5">
    <source>
        <dbReference type="SMART" id="SM00134"/>
    </source>
</evidence>
<evidence type="ECO:0000256" key="2">
    <source>
        <dbReference type="ARBA" id="ARBA00022525"/>
    </source>
</evidence>
<feature type="compositionally biased region" description="Polar residues" evidence="4">
    <location>
        <begin position="407"/>
        <end position="427"/>
    </location>
</feature>
<feature type="region of interest" description="Disordered" evidence="4">
    <location>
        <begin position="506"/>
        <end position="526"/>
    </location>
</feature>
<proteinExistence type="predicted"/>
<evidence type="ECO:0000313" key="6">
    <source>
        <dbReference type="EMBL" id="KAJ7304099.1"/>
    </source>
</evidence>
<feature type="compositionally biased region" description="Basic and acidic residues" evidence="4">
    <location>
        <begin position="366"/>
        <end position="378"/>
    </location>
</feature>
<feature type="domain" description="UPAR/Ly6" evidence="5">
    <location>
        <begin position="117"/>
        <end position="205"/>
    </location>
</feature>
<dbReference type="SMART" id="SM00134">
    <property type="entry name" value="LU"/>
    <property type="match status" value="3"/>
</dbReference>
<evidence type="ECO:0000256" key="3">
    <source>
        <dbReference type="ARBA" id="ARBA00023157"/>
    </source>
</evidence>
<feature type="region of interest" description="Disordered" evidence="4">
    <location>
        <begin position="562"/>
        <end position="619"/>
    </location>
</feature>
<evidence type="ECO:0000256" key="1">
    <source>
        <dbReference type="ARBA" id="ARBA00004613"/>
    </source>
</evidence>
<feature type="domain" description="UPAR/Ly6" evidence="5">
    <location>
        <begin position="24"/>
        <end position="109"/>
    </location>
</feature>
<name>A0A9Q0X6J3_9SAUR</name>
<dbReference type="GO" id="GO:0005576">
    <property type="term" value="C:extracellular region"/>
    <property type="evidence" value="ECO:0007669"/>
    <property type="project" value="UniProtKB-SubCell"/>
</dbReference>
<organism evidence="6 7">
    <name type="scientific">Phrynocephalus forsythii</name>
    <dbReference type="NCBI Taxonomy" id="171643"/>
    <lineage>
        <taxon>Eukaryota</taxon>
        <taxon>Metazoa</taxon>
        <taxon>Chordata</taxon>
        <taxon>Craniata</taxon>
        <taxon>Vertebrata</taxon>
        <taxon>Euteleostomi</taxon>
        <taxon>Lepidosauria</taxon>
        <taxon>Squamata</taxon>
        <taxon>Bifurcata</taxon>
        <taxon>Unidentata</taxon>
        <taxon>Episquamata</taxon>
        <taxon>Toxicofera</taxon>
        <taxon>Iguania</taxon>
        <taxon>Acrodonta</taxon>
        <taxon>Agamidae</taxon>
        <taxon>Agaminae</taxon>
        <taxon>Phrynocephalus</taxon>
    </lineage>
</organism>
<feature type="region of interest" description="Disordered" evidence="4">
    <location>
        <begin position="355"/>
        <end position="452"/>
    </location>
</feature>
<dbReference type="AlphaFoldDB" id="A0A9Q0X6J3"/>
<feature type="region of interest" description="Disordered" evidence="4">
    <location>
        <begin position="651"/>
        <end position="697"/>
    </location>
</feature>
<feature type="compositionally biased region" description="Basic and acidic residues" evidence="4">
    <location>
        <begin position="394"/>
        <end position="405"/>
    </location>
</feature>
<dbReference type="Proteomes" id="UP001142489">
    <property type="component" value="Unassembled WGS sequence"/>
</dbReference>
<gene>
    <name evidence="6" type="ORF">JRQ81_011623</name>
</gene>
<comment type="caution">
    <text evidence="6">The sequence shown here is derived from an EMBL/GenBank/DDBJ whole genome shotgun (WGS) entry which is preliminary data.</text>
</comment>
<evidence type="ECO:0000313" key="7">
    <source>
        <dbReference type="Proteomes" id="UP001142489"/>
    </source>
</evidence>
<accession>A0A9Q0X6J3</accession>
<dbReference type="OrthoDB" id="5945173at2759"/>